<evidence type="ECO:0000313" key="1">
    <source>
        <dbReference type="EMBL" id="PBK97207.1"/>
    </source>
</evidence>
<dbReference type="AlphaFoldDB" id="A0A2H3E777"/>
<dbReference type="Proteomes" id="UP000217790">
    <property type="component" value="Unassembled WGS sequence"/>
</dbReference>
<reference evidence="2" key="1">
    <citation type="journal article" date="2017" name="Nat. Ecol. Evol.">
        <title>Genome expansion and lineage-specific genetic innovations in the forest pathogenic fungi Armillaria.</title>
        <authorList>
            <person name="Sipos G."/>
            <person name="Prasanna A.N."/>
            <person name="Walter M.C."/>
            <person name="O'Connor E."/>
            <person name="Balint B."/>
            <person name="Krizsan K."/>
            <person name="Kiss B."/>
            <person name="Hess J."/>
            <person name="Varga T."/>
            <person name="Slot J."/>
            <person name="Riley R."/>
            <person name="Boka B."/>
            <person name="Rigling D."/>
            <person name="Barry K."/>
            <person name="Lee J."/>
            <person name="Mihaltcheva S."/>
            <person name="LaButti K."/>
            <person name="Lipzen A."/>
            <person name="Waldron R."/>
            <person name="Moloney N.M."/>
            <person name="Sperisen C."/>
            <person name="Kredics L."/>
            <person name="Vagvoelgyi C."/>
            <person name="Patrignani A."/>
            <person name="Fitzpatrick D."/>
            <person name="Nagy I."/>
            <person name="Doyle S."/>
            <person name="Anderson J.B."/>
            <person name="Grigoriev I.V."/>
            <person name="Gueldener U."/>
            <person name="Muensterkoetter M."/>
            <person name="Nagy L.G."/>
        </authorList>
    </citation>
    <scope>NUCLEOTIDE SEQUENCE [LARGE SCALE GENOMIC DNA]</scope>
    <source>
        <strain evidence="2">Ar21-2</strain>
    </source>
</reference>
<proteinExistence type="predicted"/>
<dbReference type="STRING" id="47427.A0A2H3E777"/>
<sequence>MVKVVECFDEQVLKVSYLEVTLYLALKENLRAMRTVKWYKPFQKVKRVKRIRRAIRNYVEGKDLIYHGGSSTNLHARASSRSLGSLDTSATGSVSTATFDAHIDFLNDQSESDEEQHSKSDTEDNIEDLPWMNDIRDFLRSDRRLKNIISISPDNPGKVIDFLQLVCHKGLYHDCQNHHSLT</sequence>
<accession>A0A2H3E777</accession>
<keyword evidence="2" id="KW-1185">Reference proteome</keyword>
<evidence type="ECO:0000313" key="2">
    <source>
        <dbReference type="Proteomes" id="UP000217790"/>
    </source>
</evidence>
<protein>
    <submittedName>
        <fullName evidence="1">Uncharacterized protein</fullName>
    </submittedName>
</protein>
<dbReference type="InParanoid" id="A0A2H3E777"/>
<organism evidence="1 2">
    <name type="scientific">Armillaria gallica</name>
    <name type="common">Bulbous honey fungus</name>
    <name type="synonym">Armillaria bulbosa</name>
    <dbReference type="NCBI Taxonomy" id="47427"/>
    <lineage>
        <taxon>Eukaryota</taxon>
        <taxon>Fungi</taxon>
        <taxon>Dikarya</taxon>
        <taxon>Basidiomycota</taxon>
        <taxon>Agaricomycotina</taxon>
        <taxon>Agaricomycetes</taxon>
        <taxon>Agaricomycetidae</taxon>
        <taxon>Agaricales</taxon>
        <taxon>Marasmiineae</taxon>
        <taxon>Physalacriaceae</taxon>
        <taxon>Armillaria</taxon>
    </lineage>
</organism>
<dbReference type="EMBL" id="KZ293649">
    <property type="protein sequence ID" value="PBK97207.1"/>
    <property type="molecule type" value="Genomic_DNA"/>
</dbReference>
<gene>
    <name evidence="1" type="ORF">ARMGADRAFT_628604</name>
</gene>
<name>A0A2H3E777_ARMGA</name>